<dbReference type="GO" id="GO:0004656">
    <property type="term" value="F:procollagen-proline 4-dioxygenase activity"/>
    <property type="evidence" value="ECO:0007669"/>
    <property type="project" value="UniProtKB-EC"/>
</dbReference>
<dbReference type="Gene3D" id="2.60.120.620">
    <property type="entry name" value="q2cbj1_9rhob like domain"/>
    <property type="match status" value="1"/>
</dbReference>
<keyword evidence="9 15" id="KW-1133">Transmembrane helix</keyword>
<keyword evidence="10" id="KW-0560">Oxidoreductase</keyword>
<dbReference type="InterPro" id="IPR006620">
    <property type="entry name" value="Pro_4_hyd_alph"/>
</dbReference>
<keyword evidence="7" id="KW-0223">Dioxygenase</keyword>
<dbReference type="SMART" id="SM00702">
    <property type="entry name" value="P4Hc"/>
    <property type="match status" value="1"/>
</dbReference>
<sequence length="286" mass="32058">MKANRAGRTKVELPLLLLCCSLSFMVGFFGSGLFLQGLPGDGWARRRLMEEARADEVELPAMPHGLTGESNPALIPFQVLSWKPRAFYFRKFATVDQCQTIIKTAKSRLEPSTVALRKGETVPINNGIRTSTGAFLSASEDSTGTLDQIEKKIARVTMLPIENGEAFNVLRYETGQRYASHYDVFSPDVYGPQESHRVATFILYLTDVEEGGETVFPFENGSNMDIRYDYEKCIGLKVKPRKGDGLLFYSMFTNHTIDPTSLHGSCPVIKGQKWVATKWIRDQIQD</sequence>
<dbReference type="InterPro" id="IPR044862">
    <property type="entry name" value="Pro_4_hyd_alph_FE2OG_OXY"/>
</dbReference>
<evidence type="ECO:0000256" key="5">
    <source>
        <dbReference type="ARBA" id="ARBA00022692"/>
    </source>
</evidence>
<comment type="catalytic activity">
    <reaction evidence="14">
        <text>L-prolyl-[collagen] + 2-oxoglutarate + O2 = trans-4-hydroxy-L-prolyl-[collagen] + succinate + CO2</text>
        <dbReference type="Rhea" id="RHEA:18945"/>
        <dbReference type="Rhea" id="RHEA-COMP:11676"/>
        <dbReference type="Rhea" id="RHEA-COMP:11680"/>
        <dbReference type="ChEBI" id="CHEBI:15379"/>
        <dbReference type="ChEBI" id="CHEBI:16526"/>
        <dbReference type="ChEBI" id="CHEBI:16810"/>
        <dbReference type="ChEBI" id="CHEBI:30031"/>
        <dbReference type="ChEBI" id="CHEBI:50342"/>
        <dbReference type="ChEBI" id="CHEBI:61965"/>
        <dbReference type="EC" id="1.14.11.2"/>
    </reaction>
</comment>
<evidence type="ECO:0000259" key="16">
    <source>
        <dbReference type="PROSITE" id="PS51471"/>
    </source>
</evidence>
<evidence type="ECO:0000256" key="9">
    <source>
        <dbReference type="ARBA" id="ARBA00022989"/>
    </source>
</evidence>
<protein>
    <recommendedName>
        <fullName evidence="4">procollagen-proline 4-dioxygenase</fullName>
        <ecNumber evidence="4">1.14.11.2</ecNumber>
    </recommendedName>
</protein>
<evidence type="ECO:0000256" key="15">
    <source>
        <dbReference type="SAM" id="Phobius"/>
    </source>
</evidence>
<evidence type="ECO:0000313" key="17">
    <source>
        <dbReference type="EMBL" id="THU50950.1"/>
    </source>
</evidence>
<dbReference type="GO" id="GO:0005506">
    <property type="term" value="F:iron ion binding"/>
    <property type="evidence" value="ECO:0007669"/>
    <property type="project" value="InterPro"/>
</dbReference>
<evidence type="ECO:0000256" key="13">
    <source>
        <dbReference type="ARBA" id="ARBA00023180"/>
    </source>
</evidence>
<dbReference type="Pfam" id="PF13640">
    <property type="entry name" value="2OG-FeII_Oxy_3"/>
    <property type="match status" value="1"/>
</dbReference>
<evidence type="ECO:0000256" key="6">
    <source>
        <dbReference type="ARBA" id="ARBA00022723"/>
    </source>
</evidence>
<organism evidence="17 18">
    <name type="scientific">Musa balbisiana</name>
    <name type="common">Banana</name>
    <dbReference type="NCBI Taxonomy" id="52838"/>
    <lineage>
        <taxon>Eukaryota</taxon>
        <taxon>Viridiplantae</taxon>
        <taxon>Streptophyta</taxon>
        <taxon>Embryophyta</taxon>
        <taxon>Tracheophyta</taxon>
        <taxon>Spermatophyta</taxon>
        <taxon>Magnoliopsida</taxon>
        <taxon>Liliopsida</taxon>
        <taxon>Zingiberales</taxon>
        <taxon>Musaceae</taxon>
        <taxon>Musa</taxon>
    </lineage>
</organism>
<reference evidence="17 18" key="1">
    <citation type="journal article" date="2019" name="Nat. Plants">
        <title>Genome sequencing of Musa balbisiana reveals subgenome evolution and function divergence in polyploid bananas.</title>
        <authorList>
            <person name="Yao X."/>
        </authorList>
    </citation>
    <scope>NUCLEOTIDE SEQUENCE [LARGE SCALE GENOMIC DNA]</scope>
    <source>
        <strain evidence="18">cv. DH-PKW</strain>
        <tissue evidence="17">Leaves</tissue>
    </source>
</reference>
<feature type="domain" description="Fe2OG dioxygenase" evidence="16">
    <location>
        <begin position="162"/>
        <end position="282"/>
    </location>
</feature>
<keyword evidence="6" id="KW-0479">Metal-binding</keyword>
<keyword evidence="11" id="KW-0408">Iron</keyword>
<dbReference type="EC" id="1.14.11.2" evidence="4"/>
<dbReference type="PANTHER" id="PTHR10869">
    <property type="entry name" value="PROLYL 4-HYDROXYLASE ALPHA SUBUNIT"/>
    <property type="match status" value="1"/>
</dbReference>
<dbReference type="PROSITE" id="PS51471">
    <property type="entry name" value="FE2OG_OXY"/>
    <property type="match status" value="1"/>
</dbReference>
<comment type="similarity">
    <text evidence="3">Belongs to the P4HA family.</text>
</comment>
<evidence type="ECO:0000256" key="7">
    <source>
        <dbReference type="ARBA" id="ARBA00022964"/>
    </source>
</evidence>
<evidence type="ECO:0000256" key="2">
    <source>
        <dbReference type="ARBA" id="ARBA00004648"/>
    </source>
</evidence>
<keyword evidence="12 15" id="KW-0472">Membrane</keyword>
<evidence type="ECO:0000256" key="11">
    <source>
        <dbReference type="ARBA" id="ARBA00023004"/>
    </source>
</evidence>
<dbReference type="AlphaFoldDB" id="A0A4S8IQQ2"/>
<dbReference type="GO" id="GO:0031418">
    <property type="term" value="F:L-ascorbic acid binding"/>
    <property type="evidence" value="ECO:0007669"/>
    <property type="project" value="InterPro"/>
</dbReference>
<dbReference type="InterPro" id="IPR005123">
    <property type="entry name" value="Oxoglu/Fe-dep_dioxygenase_dom"/>
</dbReference>
<comment type="subcellular location">
    <subcellularLocation>
        <location evidence="2">Endoplasmic reticulum membrane</location>
        <topology evidence="2">Single-pass type II membrane protein</topology>
    </subcellularLocation>
</comment>
<dbReference type="EMBL" id="PYDT01000009">
    <property type="protein sequence ID" value="THU50950.1"/>
    <property type="molecule type" value="Genomic_DNA"/>
</dbReference>
<evidence type="ECO:0000256" key="14">
    <source>
        <dbReference type="ARBA" id="ARBA00049169"/>
    </source>
</evidence>
<dbReference type="InterPro" id="IPR045054">
    <property type="entry name" value="P4HA-like"/>
</dbReference>
<evidence type="ECO:0000256" key="10">
    <source>
        <dbReference type="ARBA" id="ARBA00023002"/>
    </source>
</evidence>
<evidence type="ECO:0000256" key="1">
    <source>
        <dbReference type="ARBA" id="ARBA00001961"/>
    </source>
</evidence>
<keyword evidence="18" id="KW-1185">Reference proteome</keyword>
<keyword evidence="13" id="KW-0325">Glycoprotein</keyword>
<dbReference type="PANTHER" id="PTHR10869:SF246">
    <property type="entry name" value="TRANSMEMBRANE PROLYL 4-HYDROXYLASE"/>
    <property type="match status" value="1"/>
</dbReference>
<comment type="caution">
    <text evidence="17">The sequence shown here is derived from an EMBL/GenBank/DDBJ whole genome shotgun (WGS) entry which is preliminary data.</text>
</comment>
<name>A0A4S8IQQ2_MUSBA</name>
<feature type="transmembrane region" description="Helical" evidence="15">
    <location>
        <begin position="15"/>
        <end position="38"/>
    </location>
</feature>
<evidence type="ECO:0000313" key="18">
    <source>
        <dbReference type="Proteomes" id="UP000317650"/>
    </source>
</evidence>
<dbReference type="STRING" id="52838.A0A4S8IQQ2"/>
<evidence type="ECO:0000256" key="3">
    <source>
        <dbReference type="ARBA" id="ARBA00006511"/>
    </source>
</evidence>
<comment type="cofactor">
    <cofactor evidence="1">
        <name>L-ascorbate</name>
        <dbReference type="ChEBI" id="CHEBI:38290"/>
    </cofactor>
</comment>
<accession>A0A4S8IQQ2</accession>
<dbReference type="GO" id="GO:0005789">
    <property type="term" value="C:endoplasmic reticulum membrane"/>
    <property type="evidence" value="ECO:0007669"/>
    <property type="project" value="UniProtKB-SubCell"/>
</dbReference>
<dbReference type="Proteomes" id="UP000317650">
    <property type="component" value="Chromosome 6"/>
</dbReference>
<evidence type="ECO:0000256" key="4">
    <source>
        <dbReference type="ARBA" id="ARBA00012269"/>
    </source>
</evidence>
<proteinExistence type="inferred from homology"/>
<keyword evidence="8" id="KW-0735">Signal-anchor</keyword>
<evidence type="ECO:0000256" key="12">
    <source>
        <dbReference type="ARBA" id="ARBA00023136"/>
    </source>
</evidence>
<gene>
    <name evidence="17" type="ORF">C4D60_Mb06t25790</name>
</gene>
<dbReference type="FunFam" id="2.60.120.620:FF:000002">
    <property type="entry name" value="Prolyl 4-hydroxylase 4"/>
    <property type="match status" value="1"/>
</dbReference>
<keyword evidence="5 15" id="KW-0812">Transmembrane</keyword>
<evidence type="ECO:0000256" key="8">
    <source>
        <dbReference type="ARBA" id="ARBA00022968"/>
    </source>
</evidence>